<dbReference type="GO" id="GO:0016780">
    <property type="term" value="F:phosphotransferase activity, for other substituted phosphate groups"/>
    <property type="evidence" value="ECO:0007669"/>
    <property type="project" value="TreeGrafter"/>
</dbReference>
<keyword evidence="4" id="KW-0808">Transferase</keyword>
<name>A0A1H2YQU9_9FLAO</name>
<keyword evidence="2" id="KW-1133">Transmembrane helix</keyword>
<keyword evidence="5" id="KW-1185">Reference proteome</keyword>
<evidence type="ECO:0000313" key="4">
    <source>
        <dbReference type="EMBL" id="SDX07450.1"/>
    </source>
</evidence>
<dbReference type="RefSeq" id="WP_090298661.1">
    <property type="nucleotide sequence ID" value="NZ_FNKI01000005.1"/>
</dbReference>
<feature type="transmembrane region" description="Helical" evidence="2">
    <location>
        <begin position="12"/>
        <end position="36"/>
    </location>
</feature>
<evidence type="ECO:0000313" key="5">
    <source>
        <dbReference type="Proteomes" id="UP000199592"/>
    </source>
</evidence>
<sequence length="204" mass="23165">MYSKFLKRGMDFIISSIAVIVLSPIILILTVLLALANNGKPFFFQKRPGQNEKIFTIIKFKTMNDKKDDQGNLLSDVERITKVGKFVRGASLDELMQLINVVKGDMSLIGPRPLLVDYLPLYNQEQAKRHLVKPGITGWAQVNGRNAISWEQKFSLDVWYVNNLSFATDMKILFQTVKKVFKREGISASESDTMPRFMGSSNKN</sequence>
<evidence type="ECO:0000256" key="1">
    <source>
        <dbReference type="ARBA" id="ARBA00006464"/>
    </source>
</evidence>
<comment type="similarity">
    <text evidence="1">Belongs to the bacterial sugar transferase family.</text>
</comment>
<dbReference type="Proteomes" id="UP000199592">
    <property type="component" value="Unassembled WGS sequence"/>
</dbReference>
<keyword evidence="2" id="KW-0472">Membrane</keyword>
<dbReference type="Pfam" id="PF02397">
    <property type="entry name" value="Bac_transf"/>
    <property type="match status" value="1"/>
</dbReference>
<evidence type="ECO:0000256" key="2">
    <source>
        <dbReference type="SAM" id="Phobius"/>
    </source>
</evidence>
<proteinExistence type="inferred from homology"/>
<dbReference type="STRING" id="1073328.SAMN05216294_3095"/>
<organism evidence="4 5">
    <name type="scientific">Flagellimonas zhangzhouensis</name>
    <dbReference type="NCBI Taxonomy" id="1073328"/>
    <lineage>
        <taxon>Bacteria</taxon>
        <taxon>Pseudomonadati</taxon>
        <taxon>Bacteroidota</taxon>
        <taxon>Flavobacteriia</taxon>
        <taxon>Flavobacteriales</taxon>
        <taxon>Flavobacteriaceae</taxon>
        <taxon>Flagellimonas</taxon>
    </lineage>
</organism>
<dbReference type="PANTHER" id="PTHR30576:SF8">
    <property type="entry name" value="UNDECAPRENYL-PHOSPHATE GALACTOSE PHOSPHOTRANSFERASE"/>
    <property type="match status" value="1"/>
</dbReference>
<feature type="domain" description="Bacterial sugar transferase" evidence="3">
    <location>
        <begin position="7"/>
        <end position="182"/>
    </location>
</feature>
<dbReference type="PANTHER" id="PTHR30576">
    <property type="entry name" value="COLANIC BIOSYNTHESIS UDP-GLUCOSE LIPID CARRIER TRANSFERASE"/>
    <property type="match status" value="1"/>
</dbReference>
<protein>
    <submittedName>
        <fullName evidence="4">Sugar transferase involved in LPS biosynthesis (Colanic, teichoic acid)</fullName>
    </submittedName>
</protein>
<dbReference type="OrthoDB" id="9808602at2"/>
<keyword evidence="2" id="KW-0812">Transmembrane</keyword>
<gene>
    <name evidence="4" type="ORF">SAMN04487892_3168</name>
</gene>
<dbReference type="EMBL" id="FNMY01000006">
    <property type="protein sequence ID" value="SDX07450.1"/>
    <property type="molecule type" value="Genomic_DNA"/>
</dbReference>
<dbReference type="AlphaFoldDB" id="A0A1H2YQU9"/>
<dbReference type="InterPro" id="IPR003362">
    <property type="entry name" value="Bact_transf"/>
</dbReference>
<reference evidence="5" key="1">
    <citation type="submission" date="2016-10" db="EMBL/GenBank/DDBJ databases">
        <authorList>
            <person name="Varghese N."/>
            <person name="Submissions S."/>
        </authorList>
    </citation>
    <scope>NUCLEOTIDE SEQUENCE [LARGE SCALE GENOMIC DNA]</scope>
    <source>
        <strain evidence="5">DSM 25030</strain>
    </source>
</reference>
<evidence type="ECO:0000259" key="3">
    <source>
        <dbReference type="Pfam" id="PF02397"/>
    </source>
</evidence>
<accession>A0A1H2YQU9</accession>